<protein>
    <submittedName>
        <fullName evidence="2">Uncharacterized protein</fullName>
    </submittedName>
</protein>
<evidence type="ECO:0000256" key="1">
    <source>
        <dbReference type="SAM" id="MobiDB-lite"/>
    </source>
</evidence>
<reference evidence="2" key="1">
    <citation type="submission" date="2014-11" db="EMBL/GenBank/DDBJ databases">
        <authorList>
            <person name="Amaro Gonzalez C."/>
        </authorList>
    </citation>
    <scope>NUCLEOTIDE SEQUENCE</scope>
</reference>
<accession>A0A0E9RGV2</accession>
<dbReference type="AlphaFoldDB" id="A0A0E9RGV2"/>
<name>A0A0E9RGV2_ANGAN</name>
<proteinExistence type="predicted"/>
<evidence type="ECO:0000313" key="2">
    <source>
        <dbReference type="EMBL" id="JAH28361.1"/>
    </source>
</evidence>
<sequence>MHSINGYVYDSGQVLGFCNWRDSDLAHVQRRRPGPHSRPPPGMVTVSS</sequence>
<organism evidence="2">
    <name type="scientific">Anguilla anguilla</name>
    <name type="common">European freshwater eel</name>
    <name type="synonym">Muraena anguilla</name>
    <dbReference type="NCBI Taxonomy" id="7936"/>
    <lineage>
        <taxon>Eukaryota</taxon>
        <taxon>Metazoa</taxon>
        <taxon>Chordata</taxon>
        <taxon>Craniata</taxon>
        <taxon>Vertebrata</taxon>
        <taxon>Euteleostomi</taxon>
        <taxon>Actinopterygii</taxon>
        <taxon>Neopterygii</taxon>
        <taxon>Teleostei</taxon>
        <taxon>Anguilliformes</taxon>
        <taxon>Anguillidae</taxon>
        <taxon>Anguilla</taxon>
    </lineage>
</organism>
<reference evidence="2" key="2">
    <citation type="journal article" date="2015" name="Fish Shellfish Immunol.">
        <title>Early steps in the European eel (Anguilla anguilla)-Vibrio vulnificus interaction in the gills: Role of the RtxA13 toxin.</title>
        <authorList>
            <person name="Callol A."/>
            <person name="Pajuelo D."/>
            <person name="Ebbesson L."/>
            <person name="Teles M."/>
            <person name="MacKenzie S."/>
            <person name="Amaro C."/>
        </authorList>
    </citation>
    <scope>NUCLEOTIDE SEQUENCE</scope>
</reference>
<dbReference type="EMBL" id="GBXM01080216">
    <property type="protein sequence ID" value="JAH28361.1"/>
    <property type="molecule type" value="Transcribed_RNA"/>
</dbReference>
<feature type="region of interest" description="Disordered" evidence="1">
    <location>
        <begin position="28"/>
        <end position="48"/>
    </location>
</feature>